<protein>
    <submittedName>
        <fullName evidence="1">Uncharacterized protein</fullName>
    </submittedName>
</protein>
<gene>
    <name evidence="1" type="ORF">THAOC_09102</name>
</gene>
<dbReference type="Proteomes" id="UP000266841">
    <property type="component" value="Unassembled WGS sequence"/>
</dbReference>
<sequence length="370" mass="39722">MKLAHALASGSLLAFGSAIDPKRVKHNLRHIENESVKTENDVERFLFDAESMSMAATTPRDDILMGGKPGGAKSGKGGKGEKLMDFFFVGHEECVDAEFNRYDSIAYVGIDGEGACERKCGAFTTEKLIGLEYTPAARWCMCLFEDDYLDAIECPIEAAVCSTCPEGKGEVKGTEIGSVVLKGGPLCYRYGPPGLKPSSYTDFNEDAISCTQGLGQTSYNGLSFTGGEGSPYGDIDSPEKCAVQCADAGVVNLVGFDYLAYTRSIPVERSESIDVMLSECACLVPKDAADCSGWESPTADVWDRCADSFNLTGPVSFVLGREYAIARLEADGLQGVTFTNTKCIRNDNFDPNEPTLGVSFPATGRNKSSR</sequence>
<evidence type="ECO:0000313" key="2">
    <source>
        <dbReference type="Proteomes" id="UP000266841"/>
    </source>
</evidence>
<dbReference type="EMBL" id="AGNL01009817">
    <property type="protein sequence ID" value="EJK69623.1"/>
    <property type="molecule type" value="Genomic_DNA"/>
</dbReference>
<reference evidence="1 2" key="1">
    <citation type="journal article" date="2012" name="Genome Biol.">
        <title>Genome and low-iron response of an oceanic diatom adapted to chronic iron limitation.</title>
        <authorList>
            <person name="Lommer M."/>
            <person name="Specht M."/>
            <person name="Roy A.S."/>
            <person name="Kraemer L."/>
            <person name="Andreson R."/>
            <person name="Gutowska M.A."/>
            <person name="Wolf J."/>
            <person name="Bergner S.V."/>
            <person name="Schilhabel M.B."/>
            <person name="Klostermeier U.C."/>
            <person name="Beiko R.G."/>
            <person name="Rosenstiel P."/>
            <person name="Hippler M."/>
            <person name="Laroche J."/>
        </authorList>
    </citation>
    <scope>NUCLEOTIDE SEQUENCE [LARGE SCALE GENOMIC DNA]</scope>
    <source>
        <strain evidence="1 2">CCMP1005</strain>
    </source>
</reference>
<accession>K0ST97</accession>
<dbReference type="AlphaFoldDB" id="K0ST97"/>
<name>K0ST97_THAOC</name>
<evidence type="ECO:0000313" key="1">
    <source>
        <dbReference type="EMBL" id="EJK69623.1"/>
    </source>
</evidence>
<comment type="caution">
    <text evidence="1">The sequence shown here is derived from an EMBL/GenBank/DDBJ whole genome shotgun (WGS) entry which is preliminary data.</text>
</comment>
<keyword evidence="2" id="KW-1185">Reference proteome</keyword>
<proteinExistence type="predicted"/>
<organism evidence="1 2">
    <name type="scientific">Thalassiosira oceanica</name>
    <name type="common">Marine diatom</name>
    <dbReference type="NCBI Taxonomy" id="159749"/>
    <lineage>
        <taxon>Eukaryota</taxon>
        <taxon>Sar</taxon>
        <taxon>Stramenopiles</taxon>
        <taxon>Ochrophyta</taxon>
        <taxon>Bacillariophyta</taxon>
        <taxon>Coscinodiscophyceae</taxon>
        <taxon>Thalassiosirophycidae</taxon>
        <taxon>Thalassiosirales</taxon>
        <taxon>Thalassiosiraceae</taxon>
        <taxon>Thalassiosira</taxon>
    </lineage>
</organism>